<gene>
    <name evidence="1" type="ORF">OIU79_006792</name>
</gene>
<name>A0A9Q0TWC5_SALPP</name>
<reference evidence="1" key="1">
    <citation type="submission" date="2022-11" db="EMBL/GenBank/DDBJ databases">
        <authorList>
            <person name="Hyden B.L."/>
            <person name="Feng K."/>
            <person name="Yates T."/>
            <person name="Jawdy S."/>
            <person name="Smart L.B."/>
            <person name="Muchero W."/>
        </authorList>
    </citation>
    <scope>NUCLEOTIDE SEQUENCE</scope>
    <source>
        <tissue evidence="1">Shoot tip</tissue>
    </source>
</reference>
<accession>A0A9Q0TWC5</accession>
<dbReference type="Proteomes" id="UP001151532">
    <property type="component" value="Chromosome 10"/>
</dbReference>
<keyword evidence="2" id="KW-1185">Reference proteome</keyword>
<organism evidence="1 2">
    <name type="scientific">Salix purpurea</name>
    <name type="common">Purple osier willow</name>
    <dbReference type="NCBI Taxonomy" id="77065"/>
    <lineage>
        <taxon>Eukaryota</taxon>
        <taxon>Viridiplantae</taxon>
        <taxon>Streptophyta</taxon>
        <taxon>Embryophyta</taxon>
        <taxon>Tracheophyta</taxon>
        <taxon>Spermatophyta</taxon>
        <taxon>Magnoliopsida</taxon>
        <taxon>eudicotyledons</taxon>
        <taxon>Gunneridae</taxon>
        <taxon>Pentapetalae</taxon>
        <taxon>rosids</taxon>
        <taxon>fabids</taxon>
        <taxon>Malpighiales</taxon>
        <taxon>Salicaceae</taxon>
        <taxon>Saliceae</taxon>
        <taxon>Salix</taxon>
    </lineage>
</organism>
<comment type="caution">
    <text evidence="1">The sequence shown here is derived from an EMBL/GenBank/DDBJ whole genome shotgun (WGS) entry which is preliminary data.</text>
</comment>
<dbReference type="EMBL" id="JAPFFK010000014">
    <property type="protein sequence ID" value="KAJ6718997.1"/>
    <property type="molecule type" value="Genomic_DNA"/>
</dbReference>
<evidence type="ECO:0000313" key="1">
    <source>
        <dbReference type="EMBL" id="KAJ6718997.1"/>
    </source>
</evidence>
<protein>
    <submittedName>
        <fullName evidence="1">Uncharacterized protein</fullName>
    </submittedName>
</protein>
<proteinExistence type="predicted"/>
<dbReference type="AlphaFoldDB" id="A0A9Q0TWC5"/>
<reference evidence="1" key="2">
    <citation type="journal article" date="2023" name="Int. J. Mol. Sci.">
        <title>De Novo Assembly and Annotation of 11 Diverse Shrub Willow (Salix) Genomes Reveals Novel Gene Organization in Sex-Linked Regions.</title>
        <authorList>
            <person name="Hyden B."/>
            <person name="Feng K."/>
            <person name="Yates T.B."/>
            <person name="Jawdy S."/>
            <person name="Cereghino C."/>
            <person name="Smart L.B."/>
            <person name="Muchero W."/>
        </authorList>
    </citation>
    <scope>NUCLEOTIDE SEQUENCE</scope>
    <source>
        <tissue evidence="1">Shoot tip</tissue>
    </source>
</reference>
<sequence length="112" mass="12895">MLAGWRSKLHRAMWWPLLTVEVETLLIMVCSCLPNRIQKQFNPWGKNRRANLRSNWTRSQDISRVRKRVDIGEDVRDSVQYLFGLGLDPSVRGSSNDGTMVLEAELELGPKV</sequence>
<evidence type="ECO:0000313" key="2">
    <source>
        <dbReference type="Proteomes" id="UP001151532"/>
    </source>
</evidence>